<keyword evidence="2" id="KW-0812">Transmembrane</keyword>
<keyword evidence="4" id="KW-1185">Reference proteome</keyword>
<evidence type="ECO:0000313" key="4">
    <source>
        <dbReference type="Proteomes" id="UP000314294"/>
    </source>
</evidence>
<keyword evidence="2" id="KW-0472">Membrane</keyword>
<evidence type="ECO:0000313" key="3">
    <source>
        <dbReference type="EMBL" id="TNN78329.1"/>
    </source>
</evidence>
<dbReference type="Proteomes" id="UP000314294">
    <property type="component" value="Unassembled WGS sequence"/>
</dbReference>
<feature type="region of interest" description="Disordered" evidence="1">
    <location>
        <begin position="1"/>
        <end position="41"/>
    </location>
</feature>
<accession>A0A4Z2IK32</accession>
<comment type="caution">
    <text evidence="3">The sequence shown here is derived from an EMBL/GenBank/DDBJ whole genome shotgun (WGS) entry which is preliminary data.</text>
</comment>
<proteinExistence type="predicted"/>
<sequence>MQEAGGEGKRDGSQRREREEKKPRPGPDNEEPQGLRRGVGDISQIRTDHKPLDAIQFCEGCDKESDYVSPINSPASRRRLPSHKSTHDKLCSSTITLLHFLPLGFPLLPSVCTILSVVRRGENVRKGIKRVGNSLSTTILHYFMGVTHVNGLTADVPESVRLPHLLEEEVEGQEEHRRLDCCWAGRGRAMGQGRRKCATINKRWIHIDDEFMVKNGALLECMHLKGLTPLNSCQYRLNKTHRGHGPGSFCKVASLRCAPTNPIQAPISGSSSCLWAQWQQPAPARVSATGVESGKEEDCSNERLLHSLPIYTPSPSLIPHSFSHYLSVSPALAKSEDSVVRRLHSFTVGSRCILKHVSSQITDSTDSDPYLRKSSESTKAFKIISAGSAVNMESETCLRLDRIIDREPVQLRIPIWIIIIIIIINIIIIISVLQGIFYEPQNESLKQEKR</sequence>
<gene>
    <name evidence="3" type="ORF">EYF80_011569</name>
</gene>
<evidence type="ECO:0000256" key="2">
    <source>
        <dbReference type="SAM" id="Phobius"/>
    </source>
</evidence>
<feature type="compositionally biased region" description="Basic and acidic residues" evidence="1">
    <location>
        <begin position="1"/>
        <end position="27"/>
    </location>
</feature>
<keyword evidence="2" id="KW-1133">Transmembrane helix</keyword>
<feature type="transmembrane region" description="Helical" evidence="2">
    <location>
        <begin position="413"/>
        <end position="438"/>
    </location>
</feature>
<dbReference type="EMBL" id="SRLO01000075">
    <property type="protein sequence ID" value="TNN78329.1"/>
    <property type="molecule type" value="Genomic_DNA"/>
</dbReference>
<protein>
    <submittedName>
        <fullName evidence="3">Uncharacterized protein</fullName>
    </submittedName>
</protein>
<dbReference type="AlphaFoldDB" id="A0A4Z2IK32"/>
<reference evidence="3 4" key="1">
    <citation type="submission" date="2019-03" db="EMBL/GenBank/DDBJ databases">
        <title>First draft genome of Liparis tanakae, snailfish: a comprehensive survey of snailfish specific genes.</title>
        <authorList>
            <person name="Kim W."/>
            <person name="Song I."/>
            <person name="Jeong J.-H."/>
            <person name="Kim D."/>
            <person name="Kim S."/>
            <person name="Ryu S."/>
            <person name="Song J.Y."/>
            <person name="Lee S.K."/>
        </authorList>
    </citation>
    <scope>NUCLEOTIDE SEQUENCE [LARGE SCALE GENOMIC DNA]</scope>
    <source>
        <tissue evidence="3">Muscle</tissue>
    </source>
</reference>
<organism evidence="3 4">
    <name type="scientific">Liparis tanakae</name>
    <name type="common">Tanaka's snailfish</name>
    <dbReference type="NCBI Taxonomy" id="230148"/>
    <lineage>
        <taxon>Eukaryota</taxon>
        <taxon>Metazoa</taxon>
        <taxon>Chordata</taxon>
        <taxon>Craniata</taxon>
        <taxon>Vertebrata</taxon>
        <taxon>Euteleostomi</taxon>
        <taxon>Actinopterygii</taxon>
        <taxon>Neopterygii</taxon>
        <taxon>Teleostei</taxon>
        <taxon>Neoteleostei</taxon>
        <taxon>Acanthomorphata</taxon>
        <taxon>Eupercaria</taxon>
        <taxon>Perciformes</taxon>
        <taxon>Cottioidei</taxon>
        <taxon>Cottales</taxon>
        <taxon>Liparidae</taxon>
        <taxon>Liparis</taxon>
    </lineage>
</organism>
<evidence type="ECO:0000256" key="1">
    <source>
        <dbReference type="SAM" id="MobiDB-lite"/>
    </source>
</evidence>
<name>A0A4Z2IK32_9TELE</name>